<dbReference type="InterPro" id="IPR005053">
    <property type="entry name" value="MobA_MobL"/>
</dbReference>
<evidence type="ECO:0000259" key="4">
    <source>
        <dbReference type="Pfam" id="PF03389"/>
    </source>
</evidence>
<evidence type="ECO:0000313" key="5">
    <source>
        <dbReference type="EMBL" id="MFD1983301.1"/>
    </source>
</evidence>
<protein>
    <submittedName>
        <fullName evidence="5">MobA/MobL family protein</fullName>
    </submittedName>
</protein>
<dbReference type="Pfam" id="PF03389">
    <property type="entry name" value="MobA_MobL"/>
    <property type="match status" value="1"/>
</dbReference>
<gene>
    <name evidence="5" type="ORF">ACFSOZ_11550</name>
</gene>
<comment type="similarity">
    <text evidence="1">Belongs to the MobA/MobL family.</text>
</comment>
<accession>A0ABW4U8J2</accession>
<organism evidence="5 6">
    <name type="scientific">Mesorhizobium newzealandense</name>
    <dbReference type="NCBI Taxonomy" id="1300302"/>
    <lineage>
        <taxon>Bacteria</taxon>
        <taxon>Pseudomonadati</taxon>
        <taxon>Pseudomonadota</taxon>
        <taxon>Alphaproteobacteria</taxon>
        <taxon>Hyphomicrobiales</taxon>
        <taxon>Phyllobacteriaceae</taxon>
        <taxon>Mesorhizobium</taxon>
    </lineage>
</organism>
<reference evidence="6" key="1">
    <citation type="journal article" date="2019" name="Int. J. Syst. Evol. Microbiol.">
        <title>The Global Catalogue of Microorganisms (GCM) 10K type strain sequencing project: providing services to taxonomists for standard genome sequencing and annotation.</title>
        <authorList>
            <consortium name="The Broad Institute Genomics Platform"/>
            <consortium name="The Broad Institute Genome Sequencing Center for Infectious Disease"/>
            <person name="Wu L."/>
            <person name="Ma J."/>
        </authorList>
    </citation>
    <scope>NUCLEOTIDE SEQUENCE [LARGE SCALE GENOMIC DNA]</scope>
    <source>
        <strain evidence="6">CGMCC 1.16225</strain>
    </source>
</reference>
<keyword evidence="2" id="KW-0184">Conjugation</keyword>
<proteinExistence type="inferred from homology"/>
<name>A0ABW4U8J2_9HYPH</name>
<dbReference type="EMBL" id="JBHUGZ010000007">
    <property type="protein sequence ID" value="MFD1983301.1"/>
    <property type="molecule type" value="Genomic_DNA"/>
</dbReference>
<evidence type="ECO:0000256" key="3">
    <source>
        <dbReference type="SAM" id="MobiDB-lite"/>
    </source>
</evidence>
<evidence type="ECO:0000256" key="2">
    <source>
        <dbReference type="ARBA" id="ARBA00022971"/>
    </source>
</evidence>
<dbReference type="Gene3D" id="3.30.930.30">
    <property type="match status" value="1"/>
</dbReference>
<feature type="domain" description="MobA/MobL protein" evidence="4">
    <location>
        <begin position="17"/>
        <end position="208"/>
    </location>
</feature>
<evidence type="ECO:0000256" key="1">
    <source>
        <dbReference type="ARBA" id="ARBA00010873"/>
    </source>
</evidence>
<keyword evidence="6" id="KW-1185">Reference proteome</keyword>
<evidence type="ECO:0000313" key="6">
    <source>
        <dbReference type="Proteomes" id="UP001597405"/>
    </source>
</evidence>
<sequence>MAIYHLNVKNISRGDGRSVVTAAAYRAGEVLPNEAEERLSDFGGRRDVVATEIRLPAGAPEWMANRSSLWNAVEVAEKRVDARLAKEVEFALPVELPRSAWLDVARTMADAYTAQGFVVDLAIHDDGARRNPHVHLLMSTRRVGPDGFGLKIRSADGKQFVTEARALWESVANAALGKAGHAVTVDSRSYAKRKLQHVPGRHHGPNPQERRVRRLQAQRERDIMAPRDPDEDLPVPDPDGSPIHPEQLAAAEDRMLGDMHRPVPGEASQTEGDLQAARMAVDQQNAREVGEDEAAAYRLAPENHLDWLEDNTRPEDVPTLERWENHLDWLGTDRPEPGDGADGREWNRPGRDER</sequence>
<feature type="region of interest" description="Disordered" evidence="3">
    <location>
        <begin position="328"/>
        <end position="354"/>
    </location>
</feature>
<dbReference type="RefSeq" id="WP_379097468.1">
    <property type="nucleotide sequence ID" value="NZ_JBHUGZ010000007.1"/>
</dbReference>
<dbReference type="Proteomes" id="UP001597405">
    <property type="component" value="Unassembled WGS sequence"/>
</dbReference>
<feature type="region of interest" description="Disordered" evidence="3">
    <location>
        <begin position="220"/>
        <end position="245"/>
    </location>
</feature>
<comment type="caution">
    <text evidence="5">The sequence shown here is derived from an EMBL/GenBank/DDBJ whole genome shotgun (WGS) entry which is preliminary data.</text>
</comment>